<reference evidence="2 3" key="1">
    <citation type="submission" date="2020-05" db="EMBL/GenBank/DDBJ databases">
        <title>Identification and distribution of gene clusters putatively required for synthesis of sphingolipid metabolism inhibitors in phylogenetically diverse species of the filamentous fungus Fusarium.</title>
        <authorList>
            <person name="Kim H.-S."/>
            <person name="Busman M."/>
            <person name="Brown D.W."/>
            <person name="Divon H."/>
            <person name="Uhlig S."/>
            <person name="Proctor R.H."/>
        </authorList>
    </citation>
    <scope>NUCLEOTIDE SEQUENCE [LARGE SCALE GENOMIC DNA]</scope>
    <source>
        <strain evidence="2 3">NRRL 66235</strain>
    </source>
</reference>
<dbReference type="Proteomes" id="UP000544331">
    <property type="component" value="Unassembled WGS sequence"/>
</dbReference>
<dbReference type="AlphaFoldDB" id="A0A8H5XVE4"/>
<dbReference type="OrthoDB" id="5058595at2759"/>
<evidence type="ECO:0000256" key="1">
    <source>
        <dbReference type="SAM" id="MobiDB-lite"/>
    </source>
</evidence>
<feature type="region of interest" description="Disordered" evidence="1">
    <location>
        <begin position="75"/>
        <end position="101"/>
    </location>
</feature>
<comment type="caution">
    <text evidence="2">The sequence shown here is derived from an EMBL/GenBank/DDBJ whole genome shotgun (WGS) entry which is preliminary data.</text>
</comment>
<name>A0A8H5XVE4_9HYPO</name>
<protein>
    <submittedName>
        <fullName evidence="2">Uncharacterized protein</fullName>
    </submittedName>
</protein>
<sequence>MEFPTQLPTPPNSISGSPLVKSEEFTSLVWPYNLVSPPRSASVRLPSLESFDKEVEALRRENRLLKAPASVSPLDHCAVGGPANKHPTSQRGTGTGPSQDPFSLNYSLHSWQISYGKRDKHLGNDASTPSLQDQPSMICYPRPAREVKKRHVNQKYTTEEGDYIIYASQDKKMKWYRIKEEFAKLFGNIPERSVSGLQAWYYRMGQRIPMCDQEGWLCFSNEDDLQPRYINLKICDRGHLVKCKGPLGIAQRYPERAVQYSWVDAETKAKARDLAAKRALQYYERRLRREATEASRTEAMTAVAGSYICGTPAWRPPFDLKTASHRIMEGLRNHALKQYLLAQELA</sequence>
<accession>A0A8H5XVE4</accession>
<keyword evidence="3" id="KW-1185">Reference proteome</keyword>
<proteinExistence type="predicted"/>
<gene>
    <name evidence="2" type="ORF">FMUND_14395</name>
</gene>
<evidence type="ECO:0000313" key="2">
    <source>
        <dbReference type="EMBL" id="KAF5700291.1"/>
    </source>
</evidence>
<evidence type="ECO:0000313" key="3">
    <source>
        <dbReference type="Proteomes" id="UP000544331"/>
    </source>
</evidence>
<organism evidence="2 3">
    <name type="scientific">Fusarium mundagurra</name>
    <dbReference type="NCBI Taxonomy" id="1567541"/>
    <lineage>
        <taxon>Eukaryota</taxon>
        <taxon>Fungi</taxon>
        <taxon>Dikarya</taxon>
        <taxon>Ascomycota</taxon>
        <taxon>Pezizomycotina</taxon>
        <taxon>Sordariomycetes</taxon>
        <taxon>Hypocreomycetidae</taxon>
        <taxon>Hypocreales</taxon>
        <taxon>Nectriaceae</taxon>
        <taxon>Fusarium</taxon>
        <taxon>Fusarium fujikuroi species complex</taxon>
    </lineage>
</organism>
<dbReference type="EMBL" id="JAAOAN010000745">
    <property type="protein sequence ID" value="KAF5700291.1"/>
    <property type="molecule type" value="Genomic_DNA"/>
</dbReference>
<feature type="compositionally biased region" description="Polar residues" evidence="1">
    <location>
        <begin position="86"/>
        <end position="101"/>
    </location>
</feature>